<reference evidence="5" key="1">
    <citation type="submission" date="2022-10" db="EMBL/GenBank/DDBJ databases">
        <title>Genome assembly of Pristionchus species.</title>
        <authorList>
            <person name="Yoshida K."/>
            <person name="Sommer R.J."/>
        </authorList>
    </citation>
    <scope>NUCLEOTIDE SEQUENCE [LARGE SCALE GENOMIC DNA]</scope>
    <source>
        <strain evidence="5">RS5460</strain>
    </source>
</reference>
<dbReference type="Gene3D" id="1.25.40.420">
    <property type="match status" value="1"/>
</dbReference>
<dbReference type="AlphaFoldDB" id="A0AAN5C1I3"/>
<feature type="domain" description="BTB" evidence="3">
    <location>
        <begin position="9"/>
        <end position="76"/>
    </location>
</feature>
<evidence type="ECO:0000313" key="5">
    <source>
        <dbReference type="Proteomes" id="UP001328107"/>
    </source>
</evidence>
<dbReference type="PROSITE" id="PS50097">
    <property type="entry name" value="BTB"/>
    <property type="match status" value="1"/>
</dbReference>
<sequence>KLRTEMRNCDVVAVIGEKRLYMHKDLLSARIPFFRALFNSEMTECLSGEINISEFDTATIESLLDYSYTGRLKIYESNVQSLMMGAIYLQIESVVDECARFLRRRLNIDNVIPMLHFCRSVKYEKIDDFILRFFDKNFVPISATVDFLELSVEDIESILKRDSLYVDNEEQVLSAALRWVDSGNEREQYALRLLQCVRCTRLSESIIDRTIEKTTWAMENSDCLALLDKSK</sequence>
<dbReference type="PANTHER" id="PTHR24412:SF497">
    <property type="entry name" value="KELCH-LIKE PROTEIN 18"/>
    <property type="match status" value="1"/>
</dbReference>
<keyword evidence="2" id="KW-0677">Repeat</keyword>
<accession>A0AAN5C1I3</accession>
<dbReference type="InterPro" id="IPR011705">
    <property type="entry name" value="BACK"/>
</dbReference>
<evidence type="ECO:0000313" key="4">
    <source>
        <dbReference type="EMBL" id="GMR33363.1"/>
    </source>
</evidence>
<evidence type="ECO:0000256" key="2">
    <source>
        <dbReference type="ARBA" id="ARBA00022737"/>
    </source>
</evidence>
<dbReference type="SMART" id="SM00225">
    <property type="entry name" value="BTB"/>
    <property type="match status" value="1"/>
</dbReference>
<feature type="non-terminal residue" evidence="4">
    <location>
        <position position="231"/>
    </location>
</feature>
<keyword evidence="5" id="KW-1185">Reference proteome</keyword>
<dbReference type="SUPFAM" id="SSF54695">
    <property type="entry name" value="POZ domain"/>
    <property type="match status" value="1"/>
</dbReference>
<dbReference type="InterPro" id="IPR011333">
    <property type="entry name" value="SKP1/BTB/POZ_sf"/>
</dbReference>
<dbReference type="EMBL" id="BTRK01000001">
    <property type="protein sequence ID" value="GMR33363.1"/>
    <property type="molecule type" value="Genomic_DNA"/>
</dbReference>
<protein>
    <recommendedName>
        <fullName evidence="3">BTB domain-containing protein</fullName>
    </recommendedName>
</protein>
<keyword evidence="1" id="KW-0880">Kelch repeat</keyword>
<dbReference type="SMART" id="SM00875">
    <property type="entry name" value="BACK"/>
    <property type="match status" value="1"/>
</dbReference>
<dbReference type="Pfam" id="PF07707">
    <property type="entry name" value="BACK"/>
    <property type="match status" value="1"/>
</dbReference>
<proteinExistence type="predicted"/>
<dbReference type="PANTHER" id="PTHR24412">
    <property type="entry name" value="KELCH PROTEIN"/>
    <property type="match status" value="1"/>
</dbReference>
<dbReference type="Gene3D" id="3.30.710.10">
    <property type="entry name" value="Potassium Channel Kv1.1, Chain A"/>
    <property type="match status" value="1"/>
</dbReference>
<comment type="caution">
    <text evidence="4">The sequence shown here is derived from an EMBL/GenBank/DDBJ whole genome shotgun (WGS) entry which is preliminary data.</text>
</comment>
<feature type="non-terminal residue" evidence="4">
    <location>
        <position position="1"/>
    </location>
</feature>
<name>A0AAN5C1I3_9BILA</name>
<gene>
    <name evidence="4" type="ORF">PMAYCL1PPCAC_03558</name>
</gene>
<dbReference type="InterPro" id="IPR000210">
    <property type="entry name" value="BTB/POZ_dom"/>
</dbReference>
<organism evidence="4 5">
    <name type="scientific">Pristionchus mayeri</name>
    <dbReference type="NCBI Taxonomy" id="1317129"/>
    <lineage>
        <taxon>Eukaryota</taxon>
        <taxon>Metazoa</taxon>
        <taxon>Ecdysozoa</taxon>
        <taxon>Nematoda</taxon>
        <taxon>Chromadorea</taxon>
        <taxon>Rhabditida</taxon>
        <taxon>Rhabditina</taxon>
        <taxon>Diplogasteromorpha</taxon>
        <taxon>Diplogasteroidea</taxon>
        <taxon>Neodiplogasteridae</taxon>
        <taxon>Pristionchus</taxon>
    </lineage>
</organism>
<evidence type="ECO:0000259" key="3">
    <source>
        <dbReference type="PROSITE" id="PS50097"/>
    </source>
</evidence>
<dbReference type="Pfam" id="PF00651">
    <property type="entry name" value="BTB"/>
    <property type="match status" value="1"/>
</dbReference>
<dbReference type="Proteomes" id="UP001328107">
    <property type="component" value="Unassembled WGS sequence"/>
</dbReference>
<evidence type="ECO:0000256" key="1">
    <source>
        <dbReference type="ARBA" id="ARBA00022441"/>
    </source>
</evidence>